<proteinExistence type="predicted"/>
<protein>
    <submittedName>
        <fullName evidence="1">Uncharacterized protein</fullName>
    </submittedName>
</protein>
<evidence type="ECO:0000313" key="2">
    <source>
        <dbReference type="Proteomes" id="UP000077315"/>
    </source>
</evidence>
<dbReference type="Proteomes" id="UP000077315">
    <property type="component" value="Unassembled WGS sequence"/>
</dbReference>
<dbReference type="EMBL" id="KV440987">
    <property type="protein sequence ID" value="OAD70872.1"/>
    <property type="molecule type" value="Genomic_DNA"/>
</dbReference>
<dbReference type="GeneID" id="28994900"/>
<keyword evidence="2" id="KW-1185">Reference proteome</keyword>
<reference evidence="2" key="1">
    <citation type="submission" date="2015-06" db="EMBL/GenBank/DDBJ databases">
        <title>Expansion of signal transduction pathways in fungi by whole-genome duplication.</title>
        <authorList>
            <consortium name="DOE Joint Genome Institute"/>
            <person name="Corrochano L.M."/>
            <person name="Kuo A."/>
            <person name="Marcet-Houben M."/>
            <person name="Polaino S."/>
            <person name="Salamov A."/>
            <person name="Villalobos J.M."/>
            <person name="Alvarez M.I."/>
            <person name="Avalos J."/>
            <person name="Benito E.P."/>
            <person name="Benoit I."/>
            <person name="Burger G."/>
            <person name="Camino L.P."/>
            <person name="Canovas D."/>
            <person name="Cerda-Olmedo E."/>
            <person name="Cheng J.-F."/>
            <person name="Dominguez A."/>
            <person name="Elias M."/>
            <person name="Eslava A.P."/>
            <person name="Glaser F."/>
            <person name="Grimwood J."/>
            <person name="Gutierrez G."/>
            <person name="Heitman J."/>
            <person name="Henrissat B."/>
            <person name="Iturriaga E.A."/>
            <person name="Lang B.F."/>
            <person name="Lavin J.L."/>
            <person name="Lee S."/>
            <person name="Li W."/>
            <person name="Lindquist E."/>
            <person name="Lopez-Garcia S."/>
            <person name="Luque E.M."/>
            <person name="Marcos A.T."/>
            <person name="Martin J."/>
            <person name="McCluskey K."/>
            <person name="Medina H.R."/>
            <person name="Miralles-Duran A."/>
            <person name="Miyazaki A."/>
            <person name="Munoz-Torres E."/>
            <person name="Oguiza J.A."/>
            <person name="Ohm R."/>
            <person name="Olmedo M."/>
            <person name="Orejas M."/>
            <person name="Ortiz-Castellanos L."/>
            <person name="Pisabarro A.G."/>
            <person name="Rodriguez-Romero J."/>
            <person name="Ruiz-Herrera J."/>
            <person name="Ruiz-Vazquez R."/>
            <person name="Sanz C."/>
            <person name="Schackwitz W."/>
            <person name="Schmutz J."/>
            <person name="Shahriari M."/>
            <person name="Shelest E."/>
            <person name="Silva-Franco F."/>
            <person name="Soanes D."/>
            <person name="Syed K."/>
            <person name="Tagua V.G."/>
            <person name="Talbot N.J."/>
            <person name="Thon M."/>
            <person name="De vries R.P."/>
            <person name="Wiebenga A."/>
            <person name="Yadav J.S."/>
            <person name="Braun E.L."/>
            <person name="Baker S."/>
            <person name="Garre V."/>
            <person name="Horwitz B."/>
            <person name="Torres-Martinez S."/>
            <person name="Idnurm A."/>
            <person name="Herrera-Estrella A."/>
            <person name="Gabaldon T."/>
            <person name="Grigoriev I.V."/>
        </authorList>
    </citation>
    <scope>NUCLEOTIDE SEQUENCE [LARGE SCALE GENOMIC DNA]</scope>
    <source>
        <strain evidence="2">NRRL 1555(-)</strain>
    </source>
</reference>
<evidence type="ECO:0000313" key="1">
    <source>
        <dbReference type="EMBL" id="OAD70872.1"/>
    </source>
</evidence>
<dbReference type="InParanoid" id="A0A162TTK3"/>
<organism evidence="1 2">
    <name type="scientific">Phycomyces blakesleeanus (strain ATCC 8743b / DSM 1359 / FGSC 10004 / NBRC 33097 / NRRL 1555)</name>
    <dbReference type="NCBI Taxonomy" id="763407"/>
    <lineage>
        <taxon>Eukaryota</taxon>
        <taxon>Fungi</taxon>
        <taxon>Fungi incertae sedis</taxon>
        <taxon>Mucoromycota</taxon>
        <taxon>Mucoromycotina</taxon>
        <taxon>Mucoromycetes</taxon>
        <taxon>Mucorales</taxon>
        <taxon>Phycomycetaceae</taxon>
        <taxon>Phycomyces</taxon>
    </lineage>
</organism>
<dbReference type="VEuPathDB" id="FungiDB:PHYBLDRAFT_159490"/>
<name>A0A162TTK3_PHYB8</name>
<dbReference type="RefSeq" id="XP_018288912.1">
    <property type="nucleotide sequence ID" value="XM_018433994.1"/>
</dbReference>
<dbReference type="AlphaFoldDB" id="A0A162TTK3"/>
<sequence>MPCPNQSSAATVGSHTSSIARLSSGRFPGRASYLCAQKSQSNWSAFRPQRARTLSV</sequence>
<gene>
    <name evidence="1" type="ORF">PHYBLDRAFT_159490</name>
</gene>
<accession>A0A162TTK3</accession>